<sequence length="66" mass="7234">MVRLKTKDIESAENQPEQGLRLRNTHGHKEALILVAAASKQFPPTCSITSCCGAKYWYSPTMVGGL</sequence>
<reference evidence="2 3" key="1">
    <citation type="submission" date="2019-10" db="EMBL/GenBank/DDBJ databases">
        <authorList>
            <person name="Palmer J.M."/>
        </authorList>
    </citation>
    <scope>NUCLEOTIDE SEQUENCE [LARGE SCALE GENOMIC DNA]</scope>
    <source>
        <strain evidence="2 3">TWF694</strain>
    </source>
</reference>
<dbReference type="AlphaFoldDB" id="A0AAV9XQW7"/>
<comment type="caution">
    <text evidence="2">The sequence shown here is derived from an EMBL/GenBank/DDBJ whole genome shotgun (WGS) entry which is preliminary data.</text>
</comment>
<name>A0AAV9XQW7_9PEZI</name>
<accession>A0AAV9XQW7</accession>
<gene>
    <name evidence="2" type="ORF">TWF694_001128</name>
</gene>
<organism evidence="2 3">
    <name type="scientific">Orbilia ellipsospora</name>
    <dbReference type="NCBI Taxonomy" id="2528407"/>
    <lineage>
        <taxon>Eukaryota</taxon>
        <taxon>Fungi</taxon>
        <taxon>Dikarya</taxon>
        <taxon>Ascomycota</taxon>
        <taxon>Pezizomycotina</taxon>
        <taxon>Orbiliomycetes</taxon>
        <taxon>Orbiliales</taxon>
        <taxon>Orbiliaceae</taxon>
        <taxon>Orbilia</taxon>
    </lineage>
</organism>
<keyword evidence="3" id="KW-1185">Reference proteome</keyword>
<evidence type="ECO:0000256" key="1">
    <source>
        <dbReference type="SAM" id="MobiDB-lite"/>
    </source>
</evidence>
<feature type="region of interest" description="Disordered" evidence="1">
    <location>
        <begin position="1"/>
        <end position="20"/>
    </location>
</feature>
<evidence type="ECO:0000313" key="2">
    <source>
        <dbReference type="EMBL" id="KAK6544433.1"/>
    </source>
</evidence>
<feature type="compositionally biased region" description="Basic and acidic residues" evidence="1">
    <location>
        <begin position="1"/>
        <end position="10"/>
    </location>
</feature>
<protein>
    <submittedName>
        <fullName evidence="2">Uncharacterized protein</fullName>
    </submittedName>
</protein>
<evidence type="ECO:0000313" key="3">
    <source>
        <dbReference type="Proteomes" id="UP001365542"/>
    </source>
</evidence>
<proteinExistence type="predicted"/>
<dbReference type="EMBL" id="JAVHJO010000001">
    <property type="protein sequence ID" value="KAK6544433.1"/>
    <property type="molecule type" value="Genomic_DNA"/>
</dbReference>
<dbReference type="Proteomes" id="UP001365542">
    <property type="component" value="Unassembled WGS sequence"/>
</dbReference>